<comment type="caution">
    <text evidence="1">The sequence shown here is derived from an EMBL/GenBank/DDBJ whole genome shotgun (WGS) entry which is preliminary data.</text>
</comment>
<dbReference type="Proteomes" id="UP000249396">
    <property type="component" value="Unassembled WGS sequence"/>
</dbReference>
<dbReference type="EMBL" id="QJPH01000368">
    <property type="protein sequence ID" value="PZN76060.1"/>
    <property type="molecule type" value="Genomic_DNA"/>
</dbReference>
<accession>A0A2W4SL68</accession>
<organism evidence="1 2">
    <name type="scientific">Candidatus Methylumidiphilus alinenensis</name>
    <dbReference type="NCBI Taxonomy" id="2202197"/>
    <lineage>
        <taxon>Bacteria</taxon>
        <taxon>Pseudomonadati</taxon>
        <taxon>Pseudomonadota</taxon>
        <taxon>Gammaproteobacteria</taxon>
        <taxon>Methylococcales</taxon>
        <taxon>Candidatus Methylumidiphilus</taxon>
    </lineage>
</organism>
<gene>
    <name evidence="1" type="ORF">DM484_17335</name>
</gene>
<proteinExistence type="predicted"/>
<reference evidence="1 2" key="1">
    <citation type="journal article" date="2018" name="Aquat. Microb. Ecol.">
        <title>Gammaproteobacterial methanotrophs dominate.</title>
        <authorList>
            <person name="Rissanen A.J."/>
            <person name="Saarenheimo J."/>
            <person name="Tiirola M."/>
            <person name="Peura S."/>
            <person name="Aalto S.L."/>
            <person name="Karvinen A."/>
            <person name="Nykanen H."/>
        </authorList>
    </citation>
    <scope>NUCLEOTIDE SEQUENCE [LARGE SCALE GENOMIC DNA]</scope>
    <source>
        <strain evidence="1">AMbin10</strain>
    </source>
</reference>
<sequence length="66" mass="7911">MTQLEHIQTEIASLPKQDFVKLREWIERMDWEDWDRQIAEDYTSGNLDFLKREAMEAKAAGKLRDL</sequence>
<evidence type="ECO:0000313" key="1">
    <source>
        <dbReference type="EMBL" id="PZN76060.1"/>
    </source>
</evidence>
<protein>
    <submittedName>
        <fullName evidence="1">Uncharacterized protein</fullName>
    </submittedName>
</protein>
<name>A0A2W4SL68_9GAMM</name>
<dbReference type="AlphaFoldDB" id="A0A2W4SL68"/>
<evidence type="ECO:0000313" key="2">
    <source>
        <dbReference type="Proteomes" id="UP000249396"/>
    </source>
</evidence>